<feature type="compositionally biased region" description="Acidic residues" evidence="1">
    <location>
        <begin position="193"/>
        <end position="211"/>
    </location>
</feature>
<proteinExistence type="predicted"/>
<sequence>MIIKIRRERWGDHMAHTSDDRVLPLSRPLLGLFHIMDYLLLAPPSGVSGYSAHLVSTQSQPAQALLASIVGYGAGVWAHQLRGDRAKGKLSSLRRKILMRISGAYKTVPTNAWCVTLSVWPLDLEVRKRAAGYWLRKGKLDKVIKLTTNGVSTKYDIRETLLRKWQADWEESITGRRPFQQNQDLRQNRQEETPEEEVTSEDERDGGEETSDLDKTLANW</sequence>
<feature type="region of interest" description="Disordered" evidence="1">
    <location>
        <begin position="176"/>
        <end position="220"/>
    </location>
</feature>
<evidence type="ECO:0000256" key="1">
    <source>
        <dbReference type="SAM" id="MobiDB-lite"/>
    </source>
</evidence>
<gene>
    <name evidence="2" type="ORF">TCEB3V08_LOCUS69</name>
</gene>
<accession>A0A7R9CB31</accession>
<name>A0A7R9CB31_TIMCR</name>
<dbReference type="EMBL" id="OC316487">
    <property type="protein sequence ID" value="CAD7392030.1"/>
    <property type="molecule type" value="Genomic_DNA"/>
</dbReference>
<reference evidence="2" key="1">
    <citation type="submission" date="2020-11" db="EMBL/GenBank/DDBJ databases">
        <authorList>
            <person name="Tran Van P."/>
        </authorList>
    </citation>
    <scope>NUCLEOTIDE SEQUENCE</scope>
</reference>
<organism evidence="2">
    <name type="scientific">Timema cristinae</name>
    <name type="common">Walking stick</name>
    <dbReference type="NCBI Taxonomy" id="61476"/>
    <lineage>
        <taxon>Eukaryota</taxon>
        <taxon>Metazoa</taxon>
        <taxon>Ecdysozoa</taxon>
        <taxon>Arthropoda</taxon>
        <taxon>Hexapoda</taxon>
        <taxon>Insecta</taxon>
        <taxon>Pterygota</taxon>
        <taxon>Neoptera</taxon>
        <taxon>Polyneoptera</taxon>
        <taxon>Phasmatodea</taxon>
        <taxon>Timematodea</taxon>
        <taxon>Timematoidea</taxon>
        <taxon>Timematidae</taxon>
        <taxon>Timema</taxon>
    </lineage>
</organism>
<dbReference type="AlphaFoldDB" id="A0A7R9CB31"/>
<protein>
    <submittedName>
        <fullName evidence="2">Uncharacterized protein</fullName>
    </submittedName>
</protein>
<evidence type="ECO:0000313" key="2">
    <source>
        <dbReference type="EMBL" id="CAD7392030.1"/>
    </source>
</evidence>